<dbReference type="InterPro" id="IPR014205">
    <property type="entry name" value="Spore_YtaF"/>
</dbReference>
<dbReference type="AlphaFoldDB" id="A0A094WPB9"/>
<name>A0A094WPB9_ALKAL</name>
<dbReference type="OrthoDB" id="1679205at2"/>
<dbReference type="RefSeq" id="WP_004427275.1">
    <property type="nucleotide sequence ID" value="NZ_ALPT02000020.1"/>
</dbReference>
<dbReference type="NCBIfam" id="TIGR02840">
    <property type="entry name" value="spore_YtaF"/>
    <property type="match status" value="1"/>
</dbReference>
<dbReference type="Proteomes" id="UP000297014">
    <property type="component" value="Unassembled WGS sequence"/>
</dbReference>
<evidence type="ECO:0000256" key="4">
    <source>
        <dbReference type="ARBA" id="ARBA00023136"/>
    </source>
</evidence>
<evidence type="ECO:0000256" key="1">
    <source>
        <dbReference type="ARBA" id="ARBA00022475"/>
    </source>
</evidence>
<dbReference type="EMBL" id="JALP01000165">
    <property type="protein sequence ID" value="THG90246.1"/>
    <property type="molecule type" value="Genomic_DNA"/>
</dbReference>
<dbReference type="STRING" id="1218173.BALCAV_0207945"/>
<organism evidence="6 8">
    <name type="scientific">Alkalihalobacillus alcalophilus ATCC 27647 = CGMCC 1.3604</name>
    <dbReference type="NCBI Taxonomy" id="1218173"/>
    <lineage>
        <taxon>Bacteria</taxon>
        <taxon>Bacillati</taxon>
        <taxon>Bacillota</taxon>
        <taxon>Bacilli</taxon>
        <taxon>Bacillales</taxon>
        <taxon>Bacillaceae</taxon>
        <taxon>Alkalihalobacillus</taxon>
    </lineage>
</organism>
<evidence type="ECO:0000256" key="5">
    <source>
        <dbReference type="SAM" id="Phobius"/>
    </source>
</evidence>
<evidence type="ECO:0000313" key="8">
    <source>
        <dbReference type="Proteomes" id="UP000002754"/>
    </source>
</evidence>
<feature type="transmembrane region" description="Helical" evidence="5">
    <location>
        <begin position="65"/>
        <end position="86"/>
    </location>
</feature>
<evidence type="ECO:0000313" key="6">
    <source>
        <dbReference type="EMBL" id="KGA97843.1"/>
    </source>
</evidence>
<feature type="transmembrane region" description="Helical" evidence="5">
    <location>
        <begin position="35"/>
        <end position="53"/>
    </location>
</feature>
<dbReference type="InterPro" id="IPR003810">
    <property type="entry name" value="Mntp/YtaF"/>
</dbReference>
<keyword evidence="1" id="KW-1003">Cell membrane</keyword>
<dbReference type="eggNOG" id="COG1971">
    <property type="taxonomic scope" value="Bacteria"/>
</dbReference>
<evidence type="ECO:0000313" key="9">
    <source>
        <dbReference type="Proteomes" id="UP000297014"/>
    </source>
</evidence>
<reference evidence="7 9" key="2">
    <citation type="submission" date="2014-01" db="EMBL/GenBank/DDBJ databases">
        <title>Draft genome sequencing of Bacillus alcalophilus CGMCC 1.3604.</title>
        <authorList>
            <person name="Yang J."/>
            <person name="Diao L."/>
            <person name="Yang S."/>
        </authorList>
    </citation>
    <scope>NUCLEOTIDE SEQUENCE [LARGE SCALE GENOMIC DNA]</scope>
    <source>
        <strain evidence="7 9">CGMCC 1.3604</strain>
    </source>
</reference>
<evidence type="ECO:0000256" key="2">
    <source>
        <dbReference type="ARBA" id="ARBA00022692"/>
    </source>
</evidence>
<reference evidence="6 8" key="1">
    <citation type="journal article" date="2014" name="Genome Announc.">
        <title>Draft Genome Sequence of Bacillus alcalophilus AV1934, a Classic Alkaliphile Isolated from Human Feces in 1934.</title>
        <authorList>
            <person name="Attie O."/>
            <person name="Jayaprakash A."/>
            <person name="Shah H."/>
            <person name="Paulsen I.T."/>
            <person name="Morino M."/>
            <person name="Takahashi Y."/>
            <person name="Narumi I."/>
            <person name="Sachidanandam R."/>
            <person name="Satoh K."/>
            <person name="Ito M."/>
            <person name="Krulwich T.A."/>
        </authorList>
    </citation>
    <scope>NUCLEOTIDE SEQUENCE [LARGE SCALE GENOMIC DNA]</scope>
    <source>
        <strain evidence="6 8">AV1934</strain>
    </source>
</reference>
<feature type="transmembrane region" description="Helical" evidence="5">
    <location>
        <begin position="160"/>
        <end position="181"/>
    </location>
</feature>
<dbReference type="Proteomes" id="UP000002754">
    <property type="component" value="Unassembled WGS sequence"/>
</dbReference>
<evidence type="ECO:0000313" key="7">
    <source>
        <dbReference type="EMBL" id="THG90246.1"/>
    </source>
</evidence>
<proteinExistence type="predicted"/>
<gene>
    <name evidence="7" type="ORF">AJ85_12005</name>
    <name evidence="6" type="ORF">BALCAV_0207945</name>
</gene>
<sequence length="211" mass="22511">MGVFTLLALALAVSLDSFGVGLTYGLRKMKLPIKSLLFIASCSAIVIFISMGLGNVIQQWVSPEAAGSIGGVILIFIGLYALYQVFRKEKEVPTRQEPIIWNFEIKILGVVIRILRHPMSADLDDSGTISGREAFLLGMALSLDAFGAGLGAALLGVSPLLLAISVAFMSAFFLTIGMRLGRRFSASALMQRFSFIPGLLLIILGASSLLG</sequence>
<dbReference type="EMBL" id="ALPT02000020">
    <property type="protein sequence ID" value="KGA97843.1"/>
    <property type="molecule type" value="Genomic_DNA"/>
</dbReference>
<keyword evidence="3 5" id="KW-1133">Transmembrane helix</keyword>
<dbReference type="Pfam" id="PF02659">
    <property type="entry name" value="Mntp"/>
    <property type="match status" value="2"/>
</dbReference>
<accession>A0A094WPB9</accession>
<keyword evidence="2 5" id="KW-0812">Transmembrane</keyword>
<evidence type="ECO:0000256" key="3">
    <source>
        <dbReference type="ARBA" id="ARBA00022989"/>
    </source>
</evidence>
<protein>
    <submittedName>
        <fullName evidence="6">Membrane protein</fullName>
    </submittedName>
</protein>
<feature type="transmembrane region" description="Helical" evidence="5">
    <location>
        <begin position="135"/>
        <end position="154"/>
    </location>
</feature>
<dbReference type="PANTHER" id="PTHR35529:SF2">
    <property type="entry name" value="SPORULATION PROTEIN YTAF-RELATED"/>
    <property type="match status" value="1"/>
</dbReference>
<feature type="transmembrane region" description="Helical" evidence="5">
    <location>
        <begin position="193"/>
        <end position="210"/>
    </location>
</feature>
<comment type="caution">
    <text evidence="6">The sequence shown here is derived from an EMBL/GenBank/DDBJ whole genome shotgun (WGS) entry which is preliminary data.</text>
</comment>
<dbReference type="PANTHER" id="PTHR35529">
    <property type="entry name" value="MANGANESE EFFLUX PUMP MNTP-RELATED"/>
    <property type="match status" value="1"/>
</dbReference>
<keyword evidence="8" id="KW-1185">Reference proteome</keyword>
<keyword evidence="4 5" id="KW-0472">Membrane</keyword>